<dbReference type="Proteomes" id="UP000799438">
    <property type="component" value="Unassembled WGS sequence"/>
</dbReference>
<proteinExistence type="predicted"/>
<dbReference type="RefSeq" id="XP_033399918.1">
    <property type="nucleotide sequence ID" value="XM_033535577.1"/>
</dbReference>
<keyword evidence="3" id="KW-1185">Reference proteome</keyword>
<dbReference type="GeneID" id="54293071"/>
<organism evidence="2 3">
    <name type="scientific">Aplosporella prunicola CBS 121167</name>
    <dbReference type="NCBI Taxonomy" id="1176127"/>
    <lineage>
        <taxon>Eukaryota</taxon>
        <taxon>Fungi</taxon>
        <taxon>Dikarya</taxon>
        <taxon>Ascomycota</taxon>
        <taxon>Pezizomycotina</taxon>
        <taxon>Dothideomycetes</taxon>
        <taxon>Dothideomycetes incertae sedis</taxon>
        <taxon>Botryosphaeriales</taxon>
        <taxon>Aplosporellaceae</taxon>
        <taxon>Aplosporella</taxon>
    </lineage>
</organism>
<evidence type="ECO:0000313" key="3">
    <source>
        <dbReference type="Proteomes" id="UP000799438"/>
    </source>
</evidence>
<dbReference type="AlphaFoldDB" id="A0A6A6BJK1"/>
<gene>
    <name evidence="2" type="ORF">K452DRAFT_154597</name>
</gene>
<feature type="region of interest" description="Disordered" evidence="1">
    <location>
        <begin position="43"/>
        <end position="78"/>
    </location>
</feature>
<accession>A0A6A6BJK1</accession>
<evidence type="ECO:0000313" key="2">
    <source>
        <dbReference type="EMBL" id="KAF2144206.1"/>
    </source>
</evidence>
<sequence length="214" mass="23014">MCHRSGEAAEGPFFFVACLPPAFFPRLGLFGRYDGAWAMRRRGVHSDKGSKSPGRRGGPGGERWKPCRAQKRPARPAPSLLTPQACKLLESGTTGTQRGFIATLISSVRRLRAPIHVTLSYGRVFGAPCHHLHSVWAGSSAARAASLSSRPTALPLLLDPGCAVPARSLPIKLAAANLSAVACQHQTLTLPHKQTLSQLQLFLTLLIVIHTVYV</sequence>
<evidence type="ECO:0000256" key="1">
    <source>
        <dbReference type="SAM" id="MobiDB-lite"/>
    </source>
</evidence>
<protein>
    <submittedName>
        <fullName evidence="2">Uncharacterized protein</fullName>
    </submittedName>
</protein>
<reference evidence="2" key="1">
    <citation type="journal article" date="2020" name="Stud. Mycol.">
        <title>101 Dothideomycetes genomes: a test case for predicting lifestyles and emergence of pathogens.</title>
        <authorList>
            <person name="Haridas S."/>
            <person name="Albert R."/>
            <person name="Binder M."/>
            <person name="Bloem J."/>
            <person name="Labutti K."/>
            <person name="Salamov A."/>
            <person name="Andreopoulos B."/>
            <person name="Baker S."/>
            <person name="Barry K."/>
            <person name="Bills G."/>
            <person name="Bluhm B."/>
            <person name="Cannon C."/>
            <person name="Castanera R."/>
            <person name="Culley D."/>
            <person name="Daum C."/>
            <person name="Ezra D."/>
            <person name="Gonzalez J."/>
            <person name="Henrissat B."/>
            <person name="Kuo A."/>
            <person name="Liang C."/>
            <person name="Lipzen A."/>
            <person name="Lutzoni F."/>
            <person name="Magnuson J."/>
            <person name="Mondo S."/>
            <person name="Nolan M."/>
            <person name="Ohm R."/>
            <person name="Pangilinan J."/>
            <person name="Park H.-J."/>
            <person name="Ramirez L."/>
            <person name="Alfaro M."/>
            <person name="Sun H."/>
            <person name="Tritt A."/>
            <person name="Yoshinaga Y."/>
            <person name="Zwiers L.-H."/>
            <person name="Turgeon B."/>
            <person name="Goodwin S."/>
            <person name="Spatafora J."/>
            <person name="Crous P."/>
            <person name="Grigoriev I."/>
        </authorList>
    </citation>
    <scope>NUCLEOTIDE SEQUENCE</scope>
    <source>
        <strain evidence="2">CBS 121167</strain>
    </source>
</reference>
<name>A0A6A6BJK1_9PEZI</name>
<dbReference type="EMBL" id="ML995480">
    <property type="protein sequence ID" value="KAF2144206.1"/>
    <property type="molecule type" value="Genomic_DNA"/>
</dbReference>